<sequence>MASIRTSRGKLFIDYRANGERQRVYTGLADTPANHARLAAPAQHIDRAIKAGECIQDVLVAFGLASETTSVASTAAIAPVAPVRQKSSFTETHLLVTAPAFIAFAEQWFSEFKVGWRKTYEATVHGILEQHLLPRFGRHAVSAITRAEILEFRAHLASLRGRREGTKLSPARINTIMLILRQILQEAADRYEFTMPMGRLRPLKVPKSDVAPFSLPEVQRLLQTIRPDYRNYLTVRFFTGMRSGEIHGLKWKYVDFERRLILVRETIVGGEEEYTKTDASQRDIVMSEVVFEALRAQRRATGNRDYVFCNLKGEPLDTINFTKRVWYPLLRHLGLELRRPYQTRHTAATLWLAAGETPEWIARQLGHASTEMLFRVYSRFVPNLTRRDGSAFDRLLTQAFTPKDKNDGRDAQPPPHLMRLAA</sequence>
<dbReference type="InterPro" id="IPR022000">
    <property type="entry name" value="Min27-like_integrase_DNA_bind"/>
</dbReference>
<evidence type="ECO:0000256" key="4">
    <source>
        <dbReference type="PROSITE-ProRule" id="PRU01248"/>
    </source>
</evidence>
<dbReference type="InterPro" id="IPR004107">
    <property type="entry name" value="Integrase_SAM-like_N"/>
</dbReference>
<evidence type="ECO:0000256" key="3">
    <source>
        <dbReference type="ARBA" id="ARBA00023172"/>
    </source>
</evidence>
<dbReference type="CDD" id="cd01189">
    <property type="entry name" value="INT_ICEBs1_C_like"/>
    <property type="match status" value="1"/>
</dbReference>
<evidence type="ECO:0000256" key="2">
    <source>
        <dbReference type="ARBA" id="ARBA00023125"/>
    </source>
</evidence>
<reference evidence="8" key="1">
    <citation type="submission" date="2020-12" db="EMBL/GenBank/DDBJ databases">
        <title>The genome sequence of Inhella sp. 1Y17.</title>
        <authorList>
            <person name="Liu Y."/>
        </authorList>
    </citation>
    <scope>NUCLEOTIDE SEQUENCE</scope>
    <source>
        <strain evidence="8">1Y17</strain>
    </source>
</reference>
<dbReference type="InterPro" id="IPR044068">
    <property type="entry name" value="CB"/>
</dbReference>
<dbReference type="InterPro" id="IPR013762">
    <property type="entry name" value="Integrase-like_cat_sf"/>
</dbReference>
<keyword evidence="1" id="KW-0229">DNA integration</keyword>
<dbReference type="InterPro" id="IPR010998">
    <property type="entry name" value="Integrase_recombinase_N"/>
</dbReference>
<dbReference type="InterPro" id="IPR050090">
    <property type="entry name" value="Tyrosine_recombinase_XerCD"/>
</dbReference>
<dbReference type="PROSITE" id="PS51898">
    <property type="entry name" value="TYR_RECOMBINASE"/>
    <property type="match status" value="1"/>
</dbReference>
<feature type="region of interest" description="Disordered" evidence="5">
    <location>
        <begin position="401"/>
        <end position="422"/>
    </location>
</feature>
<evidence type="ECO:0000313" key="9">
    <source>
        <dbReference type="Proteomes" id="UP000613266"/>
    </source>
</evidence>
<dbReference type="RefSeq" id="WP_198111928.1">
    <property type="nucleotide sequence ID" value="NZ_JAEDAK010000010.1"/>
</dbReference>
<dbReference type="EMBL" id="JAEDAK010000010">
    <property type="protein sequence ID" value="MBH9578157.1"/>
    <property type="molecule type" value="Genomic_DNA"/>
</dbReference>
<dbReference type="InterPro" id="IPR011010">
    <property type="entry name" value="DNA_brk_join_enz"/>
</dbReference>
<proteinExistence type="predicted"/>
<feature type="domain" description="Tyr recombinase" evidence="6">
    <location>
        <begin position="208"/>
        <end position="393"/>
    </location>
</feature>
<comment type="caution">
    <text evidence="8">The sequence shown here is derived from an EMBL/GenBank/DDBJ whole genome shotgun (WGS) entry which is preliminary data.</text>
</comment>
<feature type="domain" description="Core-binding (CB)" evidence="7">
    <location>
        <begin position="99"/>
        <end position="188"/>
    </location>
</feature>
<dbReference type="GO" id="GO:0003677">
    <property type="term" value="F:DNA binding"/>
    <property type="evidence" value="ECO:0007669"/>
    <property type="project" value="UniProtKB-UniRule"/>
</dbReference>
<dbReference type="GO" id="GO:0015074">
    <property type="term" value="P:DNA integration"/>
    <property type="evidence" value="ECO:0007669"/>
    <property type="project" value="UniProtKB-KW"/>
</dbReference>
<accession>A0A931J7C9</accession>
<keyword evidence="3" id="KW-0233">DNA recombination</keyword>
<evidence type="ECO:0000256" key="5">
    <source>
        <dbReference type="SAM" id="MobiDB-lite"/>
    </source>
</evidence>
<dbReference type="PANTHER" id="PTHR30349:SF36">
    <property type="entry name" value="PROPHAGE INTEGRASE INTR-RELATED"/>
    <property type="match status" value="1"/>
</dbReference>
<gene>
    <name evidence="8" type="ORF">I7X39_14805</name>
</gene>
<dbReference type="PROSITE" id="PS51900">
    <property type="entry name" value="CB"/>
    <property type="match status" value="1"/>
</dbReference>
<evidence type="ECO:0000259" key="7">
    <source>
        <dbReference type="PROSITE" id="PS51900"/>
    </source>
</evidence>
<evidence type="ECO:0000259" key="6">
    <source>
        <dbReference type="PROSITE" id="PS51898"/>
    </source>
</evidence>
<keyword evidence="2 4" id="KW-0238">DNA-binding</keyword>
<dbReference type="Gene3D" id="1.10.150.130">
    <property type="match status" value="1"/>
</dbReference>
<dbReference type="Gene3D" id="1.10.443.10">
    <property type="entry name" value="Intergrase catalytic core"/>
    <property type="match status" value="1"/>
</dbReference>
<evidence type="ECO:0000256" key="1">
    <source>
        <dbReference type="ARBA" id="ARBA00022908"/>
    </source>
</evidence>
<dbReference type="Pfam" id="PF12167">
    <property type="entry name" value="Arm-DNA-bind_2"/>
    <property type="match status" value="1"/>
</dbReference>
<name>A0A931J7C9_9BURK</name>
<dbReference type="SUPFAM" id="SSF56349">
    <property type="entry name" value="DNA breaking-rejoining enzymes"/>
    <property type="match status" value="1"/>
</dbReference>
<protein>
    <submittedName>
        <fullName evidence="8">Tyrosine-type recombinase/integrase</fullName>
    </submittedName>
</protein>
<evidence type="ECO:0000313" key="8">
    <source>
        <dbReference type="EMBL" id="MBH9578157.1"/>
    </source>
</evidence>
<keyword evidence="9" id="KW-1185">Reference proteome</keyword>
<dbReference type="PANTHER" id="PTHR30349">
    <property type="entry name" value="PHAGE INTEGRASE-RELATED"/>
    <property type="match status" value="1"/>
</dbReference>
<organism evidence="8 9">
    <name type="scientific">Inhella proteolytica</name>
    <dbReference type="NCBI Taxonomy" id="2795029"/>
    <lineage>
        <taxon>Bacteria</taxon>
        <taxon>Pseudomonadati</taxon>
        <taxon>Pseudomonadota</taxon>
        <taxon>Betaproteobacteria</taxon>
        <taxon>Burkholderiales</taxon>
        <taxon>Sphaerotilaceae</taxon>
        <taxon>Inhella</taxon>
    </lineage>
</organism>
<dbReference type="InterPro" id="IPR002104">
    <property type="entry name" value="Integrase_catalytic"/>
</dbReference>
<dbReference type="AlphaFoldDB" id="A0A931J7C9"/>
<dbReference type="Pfam" id="PF00589">
    <property type="entry name" value="Phage_integrase"/>
    <property type="match status" value="1"/>
</dbReference>
<dbReference type="Proteomes" id="UP000613266">
    <property type="component" value="Unassembled WGS sequence"/>
</dbReference>
<dbReference type="Pfam" id="PF14659">
    <property type="entry name" value="Phage_int_SAM_3"/>
    <property type="match status" value="1"/>
</dbReference>
<dbReference type="GO" id="GO:0006310">
    <property type="term" value="P:DNA recombination"/>
    <property type="evidence" value="ECO:0007669"/>
    <property type="project" value="UniProtKB-KW"/>
</dbReference>